<evidence type="ECO:0000256" key="1">
    <source>
        <dbReference type="SAM" id="Phobius"/>
    </source>
</evidence>
<dbReference type="RefSeq" id="WP_282591227.1">
    <property type="nucleotide sequence ID" value="NZ_JAPAAF010000008.1"/>
</dbReference>
<keyword evidence="1" id="KW-0472">Membrane</keyword>
<name>A0AA41YCM9_9BACT</name>
<keyword evidence="3" id="KW-1185">Reference proteome</keyword>
<feature type="transmembrane region" description="Helical" evidence="1">
    <location>
        <begin position="28"/>
        <end position="46"/>
    </location>
</feature>
<gene>
    <name evidence="2" type="ORF">N2K84_07780</name>
</gene>
<reference evidence="2" key="1">
    <citation type="submission" date="2022-10" db="EMBL/GenBank/DDBJ databases">
        <title>Gaoshiqiia sediminis gen. nov., sp. nov., isolated from coastal sediment.</title>
        <authorList>
            <person name="Yu W.X."/>
            <person name="Mu D.S."/>
            <person name="Du J.Z."/>
            <person name="Liang Y.Q."/>
        </authorList>
    </citation>
    <scope>NUCLEOTIDE SEQUENCE</scope>
    <source>
        <strain evidence="2">A06</strain>
    </source>
</reference>
<keyword evidence="1" id="KW-0812">Transmembrane</keyword>
<dbReference type="Proteomes" id="UP001163821">
    <property type="component" value="Unassembled WGS sequence"/>
</dbReference>
<keyword evidence="1" id="KW-1133">Transmembrane helix</keyword>
<protein>
    <submittedName>
        <fullName evidence="2">Uncharacterized protein</fullName>
    </submittedName>
</protein>
<sequence length="181" mass="21336">MKNLFLLVLFFFPALSYAQTEVGSEPGKLLVIILIILALPLVLFLLSKLRKEKAATTKSRSLFSFGRLRVELLKDRKYRPRTLTMRVKNNKRKDVDVQAPVLMFRKLWSVRKFKLKGMDRYVIYPLYLEAGKTHELHINLGVFHEHDRSLATYYWAKVIVQDTHGRKYTSRYITLRKSLFS</sequence>
<evidence type="ECO:0000313" key="2">
    <source>
        <dbReference type="EMBL" id="MCW0482622.1"/>
    </source>
</evidence>
<dbReference type="EMBL" id="JAPAAF010000008">
    <property type="protein sequence ID" value="MCW0482622.1"/>
    <property type="molecule type" value="Genomic_DNA"/>
</dbReference>
<evidence type="ECO:0000313" key="3">
    <source>
        <dbReference type="Proteomes" id="UP001163821"/>
    </source>
</evidence>
<organism evidence="2 3">
    <name type="scientific">Gaoshiqia sediminis</name>
    <dbReference type="NCBI Taxonomy" id="2986998"/>
    <lineage>
        <taxon>Bacteria</taxon>
        <taxon>Pseudomonadati</taxon>
        <taxon>Bacteroidota</taxon>
        <taxon>Bacteroidia</taxon>
        <taxon>Marinilabiliales</taxon>
        <taxon>Prolixibacteraceae</taxon>
        <taxon>Gaoshiqia</taxon>
    </lineage>
</organism>
<dbReference type="AlphaFoldDB" id="A0AA41YCM9"/>
<proteinExistence type="predicted"/>
<accession>A0AA41YCM9</accession>
<comment type="caution">
    <text evidence="2">The sequence shown here is derived from an EMBL/GenBank/DDBJ whole genome shotgun (WGS) entry which is preliminary data.</text>
</comment>